<evidence type="ECO:0000313" key="8">
    <source>
        <dbReference type="Proteomes" id="UP000190460"/>
    </source>
</evidence>
<dbReference type="InterPro" id="IPR006195">
    <property type="entry name" value="aa-tRNA-synth_II"/>
</dbReference>
<dbReference type="InterPro" id="IPR018149">
    <property type="entry name" value="Lys-tRNA-synth_II_C"/>
</dbReference>
<evidence type="ECO:0000256" key="4">
    <source>
        <dbReference type="ARBA" id="ARBA00022840"/>
    </source>
</evidence>
<evidence type="ECO:0000313" key="7">
    <source>
        <dbReference type="EMBL" id="SKA90273.1"/>
    </source>
</evidence>
<feature type="domain" description="Aminoacyl-transfer RNA synthetases class-II family profile" evidence="6">
    <location>
        <begin position="18"/>
        <end position="306"/>
    </location>
</feature>
<keyword evidence="3" id="KW-0547">Nucleotide-binding</keyword>
<dbReference type="NCBIfam" id="TIGR00462">
    <property type="entry name" value="genX"/>
    <property type="match status" value="1"/>
</dbReference>
<protein>
    <submittedName>
        <fullName evidence="7">Lysyl-tRNA synthetase, class 2</fullName>
    </submittedName>
</protein>
<dbReference type="NCBIfam" id="NF006828">
    <property type="entry name" value="PRK09350.1"/>
    <property type="match status" value="1"/>
</dbReference>
<sequence length="312" mass="35255">MNWQPTASIQALKARACLYQQLRAFFHARGVLEVETPALSQAGNTDPQISSFSVNTPQGLRYLHTSPEYPMKRLLAAGSGDIYQLCKVWRQDEAGRKHNPEFTMLEYYRVGFTYQQLMQEVTELLHLVLPQLTTEPRILSYRQAFLEILGLDPHQASIEQLKACAQQQQLDVQGELSQQAWLDLLFTHCIEASFPNDRLTFICHYPAKQAALARVRLEEGQWVAERFEVYLGPLELGNGYQEQTDAAQLERVLVADAKQQTQALPLDLRFIAAVQAGLPFSAGIALGVDRILLCRLQAKQLPSLLSFAWELA</sequence>
<dbReference type="InterPro" id="IPR045864">
    <property type="entry name" value="aa-tRNA-synth_II/BPL/LPL"/>
</dbReference>
<dbReference type="STRING" id="92487.SAMN02745130_03125"/>
<keyword evidence="4" id="KW-0067">ATP-binding</keyword>
<gene>
    <name evidence="7" type="ORF">SAMN02745130_03125</name>
</gene>
<dbReference type="GO" id="GO:0004824">
    <property type="term" value="F:lysine-tRNA ligase activity"/>
    <property type="evidence" value="ECO:0007669"/>
    <property type="project" value="InterPro"/>
</dbReference>
<comment type="catalytic activity">
    <reaction evidence="5">
        <text>D-beta-lysine + L-lysyl-[protein] + ATP = N(6)-((3R)-3,6-diaminohexanoyl)-L-lysyl-[protein] + AMP + diphosphate + H(+)</text>
        <dbReference type="Rhea" id="RHEA:83435"/>
        <dbReference type="Rhea" id="RHEA-COMP:9752"/>
        <dbReference type="Rhea" id="RHEA-COMP:20131"/>
        <dbReference type="ChEBI" id="CHEBI:15378"/>
        <dbReference type="ChEBI" id="CHEBI:29969"/>
        <dbReference type="ChEBI" id="CHEBI:30616"/>
        <dbReference type="ChEBI" id="CHEBI:33019"/>
        <dbReference type="ChEBI" id="CHEBI:84138"/>
        <dbReference type="ChEBI" id="CHEBI:156053"/>
        <dbReference type="ChEBI" id="CHEBI:456215"/>
    </reaction>
    <physiologicalReaction direction="left-to-right" evidence="5">
        <dbReference type="Rhea" id="RHEA:83436"/>
    </physiologicalReaction>
</comment>
<dbReference type="EMBL" id="FUYB01000019">
    <property type="protein sequence ID" value="SKA90273.1"/>
    <property type="molecule type" value="Genomic_DNA"/>
</dbReference>
<dbReference type="GO" id="GO:0005524">
    <property type="term" value="F:ATP binding"/>
    <property type="evidence" value="ECO:0007669"/>
    <property type="project" value="UniProtKB-KW"/>
</dbReference>
<dbReference type="PANTHER" id="PTHR42918">
    <property type="entry name" value="LYSYL-TRNA SYNTHETASE"/>
    <property type="match status" value="1"/>
</dbReference>
<evidence type="ECO:0000259" key="6">
    <source>
        <dbReference type="PROSITE" id="PS50862"/>
    </source>
</evidence>
<dbReference type="FunFam" id="3.30.930.10:FF:000017">
    <property type="entry name" value="Elongation factor P--(R)-beta-lysine ligase"/>
    <property type="match status" value="1"/>
</dbReference>
<evidence type="ECO:0000256" key="5">
    <source>
        <dbReference type="ARBA" id="ARBA00052794"/>
    </source>
</evidence>
<dbReference type="GO" id="GO:0006430">
    <property type="term" value="P:lysyl-tRNA aminoacylation"/>
    <property type="evidence" value="ECO:0007669"/>
    <property type="project" value="InterPro"/>
</dbReference>
<dbReference type="SUPFAM" id="SSF55681">
    <property type="entry name" value="Class II aaRS and biotin synthetases"/>
    <property type="match status" value="1"/>
</dbReference>
<dbReference type="GO" id="GO:0000049">
    <property type="term" value="F:tRNA binding"/>
    <property type="evidence" value="ECO:0007669"/>
    <property type="project" value="TreeGrafter"/>
</dbReference>
<keyword evidence="2" id="KW-0436">Ligase</keyword>
<dbReference type="PANTHER" id="PTHR42918:SF6">
    <property type="entry name" value="ELONGATION FACTOR P--(R)-BETA-LYSINE LIGASE"/>
    <property type="match status" value="1"/>
</dbReference>
<keyword evidence="8" id="KW-1185">Reference proteome</keyword>
<dbReference type="Proteomes" id="UP000190460">
    <property type="component" value="Unassembled WGS sequence"/>
</dbReference>
<evidence type="ECO:0000256" key="1">
    <source>
        <dbReference type="ARBA" id="ARBA00011738"/>
    </source>
</evidence>
<dbReference type="InterPro" id="IPR004364">
    <property type="entry name" value="Aa-tRNA-synt_II"/>
</dbReference>
<evidence type="ECO:0000256" key="2">
    <source>
        <dbReference type="ARBA" id="ARBA00022598"/>
    </source>
</evidence>
<keyword evidence="7" id="KW-0030">Aminoacyl-tRNA synthetase</keyword>
<dbReference type="Pfam" id="PF00152">
    <property type="entry name" value="tRNA-synt_2"/>
    <property type="match status" value="1"/>
</dbReference>
<proteinExistence type="predicted"/>
<dbReference type="RefSeq" id="WP_234975899.1">
    <property type="nucleotide sequence ID" value="NZ_FUYB01000019.1"/>
</dbReference>
<dbReference type="InterPro" id="IPR004525">
    <property type="entry name" value="EpmA"/>
</dbReference>
<dbReference type="PRINTS" id="PR00982">
    <property type="entry name" value="TRNASYNTHLYS"/>
</dbReference>
<evidence type="ECO:0000256" key="3">
    <source>
        <dbReference type="ARBA" id="ARBA00022741"/>
    </source>
</evidence>
<accession>A0A1T4XLL2</accession>
<dbReference type="Gene3D" id="3.30.930.10">
    <property type="entry name" value="Bira Bifunctional Protein, Domain 2"/>
    <property type="match status" value="1"/>
</dbReference>
<name>A0A1T4XLL2_9GAMM</name>
<dbReference type="PROSITE" id="PS50862">
    <property type="entry name" value="AA_TRNA_LIGASE_II"/>
    <property type="match status" value="1"/>
</dbReference>
<organism evidence="7 8">
    <name type="scientific">Thiothrix eikelboomii</name>
    <dbReference type="NCBI Taxonomy" id="92487"/>
    <lineage>
        <taxon>Bacteria</taxon>
        <taxon>Pseudomonadati</taxon>
        <taxon>Pseudomonadota</taxon>
        <taxon>Gammaproteobacteria</taxon>
        <taxon>Thiotrichales</taxon>
        <taxon>Thiotrichaceae</taxon>
        <taxon>Thiothrix</taxon>
    </lineage>
</organism>
<reference evidence="7 8" key="1">
    <citation type="submission" date="2017-02" db="EMBL/GenBank/DDBJ databases">
        <authorList>
            <person name="Peterson S.W."/>
        </authorList>
    </citation>
    <scope>NUCLEOTIDE SEQUENCE [LARGE SCALE GENOMIC DNA]</scope>
    <source>
        <strain evidence="7 8">ATCC 49788</strain>
    </source>
</reference>
<dbReference type="AlphaFoldDB" id="A0A1T4XLL2"/>
<dbReference type="GO" id="GO:0005829">
    <property type="term" value="C:cytosol"/>
    <property type="evidence" value="ECO:0007669"/>
    <property type="project" value="TreeGrafter"/>
</dbReference>
<comment type="subunit">
    <text evidence="1">Homodimer.</text>
</comment>